<dbReference type="EMBL" id="LDRX01000091">
    <property type="protein sequence ID" value="KTS80842.1"/>
    <property type="molecule type" value="Genomic_DNA"/>
</dbReference>
<keyword evidence="2" id="KW-1185">Reference proteome</keyword>
<accession>A0ACC4ZRB6</accession>
<proteinExistence type="predicted"/>
<evidence type="ECO:0000313" key="2">
    <source>
        <dbReference type="Proteomes" id="UP000074866"/>
    </source>
</evidence>
<protein>
    <submittedName>
        <fullName evidence="1">Sugar transporter</fullName>
    </submittedName>
</protein>
<dbReference type="Proteomes" id="UP000074866">
    <property type="component" value="Unassembled WGS sequence"/>
</dbReference>
<reference evidence="1 2" key="1">
    <citation type="journal article" date="2016" name="Front. Microbiol.">
        <title>Genomic Resource of Rice Seed Associated Bacteria.</title>
        <authorList>
            <person name="Midha S."/>
            <person name="Bansal K."/>
            <person name="Sharma S."/>
            <person name="Kumar N."/>
            <person name="Patil P.P."/>
            <person name="Chaudhry V."/>
            <person name="Patil P.B."/>
        </authorList>
    </citation>
    <scope>NUCLEOTIDE SEQUENCE [LARGE SCALE GENOMIC DNA]</scope>
    <source>
        <strain evidence="1 2">NS115</strain>
    </source>
</reference>
<keyword evidence="1" id="KW-0762">Sugar transport</keyword>
<evidence type="ECO:0000313" key="1">
    <source>
        <dbReference type="EMBL" id="KTS80842.1"/>
    </source>
</evidence>
<sequence>MVFLTIVGKILFTGGAPRVDFITTFIPAVGWGVMPILAYMTKASPREQLTGTVIGAVLFALCVYINHPASLAPIPFVVSFISGIFWAAGQLFQFRSFQKVSASITIPVICGLQLIGTTLFAALILGEWITGYQYGMGVGSLLCILAGVLLTSYQGKSAGLSKPMPLRIIMMLVCSGLALSSYVVINQYFNISGLFVILPQSLGMLCSALVINLKGKHRLRFSPVLRNLFTGLVWSIANLALFISNGLIGMAASFPISQASIAIACVGSILLFKEKKSLYEWLAILVGITVLMIGVGMISLLKP</sequence>
<organism evidence="1 2">
    <name type="scientific">Paenibacillus jamilae</name>
    <dbReference type="NCBI Taxonomy" id="114136"/>
    <lineage>
        <taxon>Bacteria</taxon>
        <taxon>Bacillati</taxon>
        <taxon>Bacillota</taxon>
        <taxon>Bacilli</taxon>
        <taxon>Bacillales</taxon>
        <taxon>Paenibacillaceae</taxon>
        <taxon>Paenibacillus</taxon>
    </lineage>
</organism>
<name>A0ACC4ZRB6_9BACL</name>
<gene>
    <name evidence="1" type="ORF">NS115_18380</name>
</gene>
<comment type="caution">
    <text evidence="1">The sequence shown here is derived from an EMBL/GenBank/DDBJ whole genome shotgun (WGS) entry which is preliminary data.</text>
</comment>
<keyword evidence="1" id="KW-0813">Transport</keyword>